<dbReference type="Gene3D" id="3.90.1570.30">
    <property type="match status" value="1"/>
</dbReference>
<proteinExistence type="predicted"/>
<name>A0A855EZW5_RAOOR</name>
<organism evidence="1 2">
    <name type="scientific">Raoultella ornithinolytica</name>
    <name type="common">Klebsiella ornithinolytica</name>
    <dbReference type="NCBI Taxonomy" id="54291"/>
    <lineage>
        <taxon>Bacteria</taxon>
        <taxon>Pseudomonadati</taxon>
        <taxon>Pseudomonadota</taxon>
        <taxon>Gammaproteobacteria</taxon>
        <taxon>Enterobacterales</taxon>
        <taxon>Enterobacteriaceae</taxon>
        <taxon>Klebsiella/Raoultella group</taxon>
        <taxon>Raoultella</taxon>
    </lineage>
</organism>
<gene>
    <name evidence="1" type="ORF">CFY86_10290</name>
</gene>
<comment type="caution">
    <text evidence="1">The sequence shown here is derived from an EMBL/GenBank/DDBJ whole genome shotgun (WGS) entry which is preliminary data.</text>
</comment>
<evidence type="ECO:0008006" key="3">
    <source>
        <dbReference type="Google" id="ProtNLM"/>
    </source>
</evidence>
<accession>A0A855EZW5</accession>
<protein>
    <recommendedName>
        <fullName evidence="3">Type I restriction enzyme R protein N-terminal domain-containing protein</fullName>
    </recommendedName>
</protein>
<sequence length="562" mass="65395">MSYMLIDKSLSIKDGLLLHKNIEPMHVKYIEELREIEGLDVTEFSEADVRAEIIDPIVRALGYKKSQFSSVNREKHISFLGKTSKYIDYAFTLWKENFWLIEAKKPLKGECFGYKELSQATEYSIHPEINAAVIVLCDGLKIEVFDREEDLEKPVLAFKIKELVNNFDSLRMILEPMQIWFFYKRRVIKSIDKAFEIEFNIQRVNEFKVLVENRLSKKRDVILKNYQATNFMDKDRSSRLKQASVDDIIDGYFYFMQSRPDLNVMNEVLVDSCIRGNDFLVINKMFPEDFKSANDAFYSNALSFLIQLERSTKKINYTPSWLSLGGNGDVESLIHGLIRHSLNYFDGDEVRKTILLASSAFRRLYKILAVIAPSFNNNSELRHLLTRYTESEFSWEQILSSPKRNVLSDIEIYSIISTDRFVKSFTAGQRKFNVGLARQNLKELWSLEIKLLKETNNYTQLLREMDFGELNPTECSSVAYDNLGHTCLCIIKSHEKWRAYILKNYQAEIFNLAGYGSWAAKELIESEALSDNNVSNKIEPFNRFFFGDEGVHRTLSTLYGLR</sequence>
<evidence type="ECO:0000313" key="1">
    <source>
        <dbReference type="EMBL" id="PIK84423.1"/>
    </source>
</evidence>
<dbReference type="Proteomes" id="UP000229713">
    <property type="component" value="Unassembled WGS sequence"/>
</dbReference>
<evidence type="ECO:0000313" key="2">
    <source>
        <dbReference type="Proteomes" id="UP000229713"/>
    </source>
</evidence>
<dbReference type="AlphaFoldDB" id="A0A855EZW5"/>
<reference evidence="1 2" key="1">
    <citation type="submission" date="2017-07" db="EMBL/GenBank/DDBJ databases">
        <title>Raoultella ornithinolytica strain HH3 draft genome.</title>
        <authorList>
            <person name="Duceppe M.-O."/>
            <person name="Huang H."/>
            <person name="Phipps-Todd B."/>
        </authorList>
    </citation>
    <scope>NUCLEOTIDE SEQUENCE [LARGE SCALE GENOMIC DNA]</scope>
    <source>
        <strain evidence="1 2">HH3</strain>
    </source>
</reference>
<dbReference type="EMBL" id="NKYI01000017">
    <property type="protein sequence ID" value="PIK84423.1"/>
    <property type="molecule type" value="Genomic_DNA"/>
</dbReference>